<dbReference type="GeneID" id="95581142"/>
<gene>
    <name evidence="2" type="ORF">CBF28_10980</name>
</gene>
<keyword evidence="3" id="KW-1185">Reference proteome</keyword>
<dbReference type="InterPro" id="IPR028345">
    <property type="entry name" value="Antibiotic_NAT-like"/>
</dbReference>
<dbReference type="AlphaFoldDB" id="A0A430AWE0"/>
<organism evidence="2 3">
    <name type="scientific">Vagococcus carniphilus</name>
    <dbReference type="NCBI Taxonomy" id="218144"/>
    <lineage>
        <taxon>Bacteria</taxon>
        <taxon>Bacillati</taxon>
        <taxon>Bacillota</taxon>
        <taxon>Bacilli</taxon>
        <taxon>Lactobacillales</taxon>
        <taxon>Enterococcaceae</taxon>
        <taxon>Vagococcus</taxon>
    </lineage>
</organism>
<dbReference type="EMBL" id="NGKB01000011">
    <property type="protein sequence ID" value="RSU12356.1"/>
    <property type="molecule type" value="Genomic_DNA"/>
</dbReference>
<proteinExistence type="inferred from homology"/>
<protein>
    <recommendedName>
        <fullName evidence="1">UPF0340 protein CBF28_10980</fullName>
    </recommendedName>
</protein>
<dbReference type="HAMAP" id="MF_00800">
    <property type="entry name" value="UPF0340"/>
    <property type="match status" value="1"/>
</dbReference>
<dbReference type="Pfam" id="PF04260">
    <property type="entry name" value="DUF436"/>
    <property type="match status" value="1"/>
</dbReference>
<dbReference type="InterPro" id="IPR006340">
    <property type="entry name" value="DUF436"/>
</dbReference>
<dbReference type="Proteomes" id="UP000288028">
    <property type="component" value="Unassembled WGS sequence"/>
</dbReference>
<comment type="caution">
    <text evidence="2">The sequence shown here is derived from an EMBL/GenBank/DDBJ whole genome shotgun (WGS) entry which is preliminary data.</text>
</comment>
<accession>A0A430AWE0</accession>
<evidence type="ECO:0000256" key="1">
    <source>
        <dbReference type="HAMAP-Rule" id="MF_00800"/>
    </source>
</evidence>
<dbReference type="SUPFAM" id="SSF110710">
    <property type="entry name" value="TTHA0583/YokD-like"/>
    <property type="match status" value="1"/>
</dbReference>
<dbReference type="OrthoDB" id="9803187at2"/>
<dbReference type="Gene3D" id="3.40.50.10360">
    <property type="entry name" value="Hypothetical protein TT1679"/>
    <property type="match status" value="1"/>
</dbReference>
<name>A0A430AWE0_9ENTE</name>
<dbReference type="PIRSF" id="PIRSF007510">
    <property type="entry name" value="UCP007510"/>
    <property type="match status" value="1"/>
</dbReference>
<comment type="similarity">
    <text evidence="1">Belongs to the UPF0340 family.</text>
</comment>
<evidence type="ECO:0000313" key="2">
    <source>
        <dbReference type="EMBL" id="RSU12356.1"/>
    </source>
</evidence>
<sequence length="181" mass="19567">MLDLEKVKKDLISIVEDVLFQTKLEKGDMFVVGCSSSEINGGVIGKNSSEEIGELIAETLINYFNEKEIHLAFQGCEHINRALTIEKAVAKERGLDIVSVVPKFHAGGATSTAAYKMMENPVVVEFITADAGIDIGDTSIGMHIRHVQVPIRPAIKSLGSAHVTALGHRPKLIGGARAEYQ</sequence>
<reference evidence="2 3" key="1">
    <citation type="submission" date="2017-05" db="EMBL/GenBank/DDBJ databases">
        <title>Vagococcus spp. assemblies.</title>
        <authorList>
            <person name="Gulvik C.A."/>
        </authorList>
    </citation>
    <scope>NUCLEOTIDE SEQUENCE [LARGE SCALE GENOMIC DNA]</scope>
    <source>
        <strain evidence="2 3">SS1714</strain>
    </source>
</reference>
<dbReference type="RefSeq" id="WP_126795207.1">
    <property type="nucleotide sequence ID" value="NZ_CP060720.1"/>
</dbReference>
<dbReference type="NCBIfam" id="TIGR01440">
    <property type="entry name" value="TIGR01440 family protein"/>
    <property type="match status" value="1"/>
</dbReference>
<evidence type="ECO:0000313" key="3">
    <source>
        <dbReference type="Proteomes" id="UP000288028"/>
    </source>
</evidence>